<comment type="caution">
    <text evidence="1">The sequence shown here is derived from an EMBL/GenBank/DDBJ whole genome shotgun (WGS) entry which is preliminary data.</text>
</comment>
<name>A0A7W2ASB3_9BACL</name>
<protein>
    <submittedName>
        <fullName evidence="1">AAA family ATPase</fullName>
    </submittedName>
</protein>
<sequence>MLKTWDLDVVGVLADDEYVKEKVGKETVFINRQGAIQFYIRIISQTPESFPNEKLIWCYSTLLEEWGFEDDLTLLKAERIQNLKDFLDRYFIIFGLQRKTTAEGNTICQATNVKLKAKFDSYLDNMFFLPIPVFSEGSYNPSFEEFKNKLANSKYIGKINRFSYELSDTPTYILWRHKDGRYTVFGEFEKHHYAHGGFQLFYENLKQEDMPEDWLENVIEVPRNKDILFVSLDIYNNFQDLLQYAKPMKIISPEPVIPVKSNGVLDLENSEDENTFINYFYQITQEYGLLYDKKDLINFHTAMKSSNLVILSGMSGIGKSKLVEMYGKAWGMDDQQLKIISVRPSWTDDADLIGYVDSIHMVYRPGDSELINTLVHASKEENSDKLYIICFDEMNLARVEHYFSQFLSVLELEPPRRQLNLYNEELESRLYNSSKYKPSIVLGDNILFVGTVNIDESTYHFSDKVLDRANVITLSNKMSFQDLNWSKPKKMNLEKKSFTANHFREFRKKSDAPFLSAEELQILDEIHYALHSLHDQYGIGFRIVKQIDLYLRNLPNCKELTRRDAFDLQLVQRVLTKLRGPEELLGGIIGNYNKEAKVVENSFLLTLFDQYTQVSDFVESKRVISNKAKELAINGYTS</sequence>
<proteinExistence type="predicted"/>
<accession>A0A7W2ASB3</accession>
<dbReference type="Gene3D" id="3.40.50.300">
    <property type="entry name" value="P-loop containing nucleotide triphosphate hydrolases"/>
    <property type="match status" value="1"/>
</dbReference>
<keyword evidence="2" id="KW-1185">Reference proteome</keyword>
<gene>
    <name evidence="1" type="ORF">H2C83_14205</name>
</gene>
<reference evidence="1 2" key="1">
    <citation type="submission" date="2020-07" db="EMBL/GenBank/DDBJ databases">
        <title>Thermoactinomyces phylogeny.</title>
        <authorList>
            <person name="Dunlap C."/>
        </authorList>
    </citation>
    <scope>NUCLEOTIDE SEQUENCE [LARGE SCALE GENOMIC DNA]</scope>
    <source>
        <strain evidence="1 2">AMNI-1</strain>
    </source>
</reference>
<dbReference type="InterPro" id="IPR027417">
    <property type="entry name" value="P-loop_NTPase"/>
</dbReference>
<dbReference type="AlphaFoldDB" id="A0A7W2ASB3"/>
<dbReference type="EMBL" id="JACEOL010000053">
    <property type="protein sequence ID" value="MBA4603443.1"/>
    <property type="molecule type" value="Genomic_DNA"/>
</dbReference>
<dbReference type="Proteomes" id="UP000538292">
    <property type="component" value="Unassembled WGS sequence"/>
</dbReference>
<evidence type="ECO:0000313" key="2">
    <source>
        <dbReference type="Proteomes" id="UP000538292"/>
    </source>
</evidence>
<organism evidence="1 2">
    <name type="scientific">Thermoactinomyces mirandus</name>
    <dbReference type="NCBI Taxonomy" id="2756294"/>
    <lineage>
        <taxon>Bacteria</taxon>
        <taxon>Bacillati</taxon>
        <taxon>Bacillota</taxon>
        <taxon>Bacilli</taxon>
        <taxon>Bacillales</taxon>
        <taxon>Thermoactinomycetaceae</taxon>
        <taxon>Thermoactinomyces</taxon>
    </lineage>
</organism>
<evidence type="ECO:0000313" key="1">
    <source>
        <dbReference type="EMBL" id="MBA4603443.1"/>
    </source>
</evidence>
<dbReference type="RefSeq" id="WP_181741916.1">
    <property type="nucleotide sequence ID" value="NZ_JACEOL010000053.1"/>
</dbReference>
<dbReference type="SUPFAM" id="SSF52540">
    <property type="entry name" value="P-loop containing nucleoside triphosphate hydrolases"/>
    <property type="match status" value="1"/>
</dbReference>